<evidence type="ECO:0000256" key="2">
    <source>
        <dbReference type="ARBA" id="ARBA00022741"/>
    </source>
</evidence>
<comment type="caution">
    <text evidence="5">The sequence shown here is derived from an EMBL/GenBank/DDBJ whole genome shotgun (WGS) entry which is preliminary data.</text>
</comment>
<evidence type="ECO:0000259" key="4">
    <source>
        <dbReference type="PROSITE" id="PS50893"/>
    </source>
</evidence>
<dbReference type="PROSITE" id="PS50893">
    <property type="entry name" value="ABC_TRANSPORTER_2"/>
    <property type="match status" value="1"/>
</dbReference>
<accession>A0AA42DM53</accession>
<dbReference type="AlphaFoldDB" id="A0AA42DM53"/>
<dbReference type="RefSeq" id="WP_271011900.1">
    <property type="nucleotide sequence ID" value="NZ_JAQIFT010000037.1"/>
</dbReference>
<dbReference type="SMART" id="SM00382">
    <property type="entry name" value="AAA"/>
    <property type="match status" value="1"/>
</dbReference>
<dbReference type="InterPro" id="IPR050093">
    <property type="entry name" value="ABC_SmlMolc_Importer"/>
</dbReference>
<dbReference type="EMBL" id="JAQIFT010000037">
    <property type="protein sequence ID" value="MDA3731529.1"/>
    <property type="molecule type" value="Genomic_DNA"/>
</dbReference>
<name>A0AA42DM53_9FIRM</name>
<dbReference type="InterPro" id="IPR003439">
    <property type="entry name" value="ABC_transporter-like_ATP-bd"/>
</dbReference>
<dbReference type="PANTHER" id="PTHR42781:SF4">
    <property type="entry name" value="SPERMIDINE_PUTRESCINE IMPORT ATP-BINDING PROTEIN POTA"/>
    <property type="match status" value="1"/>
</dbReference>
<dbReference type="SUPFAM" id="SSF52540">
    <property type="entry name" value="P-loop containing nucleoside triphosphate hydrolases"/>
    <property type="match status" value="1"/>
</dbReference>
<dbReference type="PANTHER" id="PTHR42781">
    <property type="entry name" value="SPERMIDINE/PUTRESCINE IMPORT ATP-BINDING PROTEIN POTA"/>
    <property type="match status" value="1"/>
</dbReference>
<keyword evidence="6" id="KW-1185">Reference proteome</keyword>
<keyword evidence="1" id="KW-0813">Transport</keyword>
<evidence type="ECO:0000256" key="1">
    <source>
        <dbReference type="ARBA" id="ARBA00022448"/>
    </source>
</evidence>
<dbReference type="InterPro" id="IPR027417">
    <property type="entry name" value="P-loop_NTPase"/>
</dbReference>
<evidence type="ECO:0000256" key="3">
    <source>
        <dbReference type="ARBA" id="ARBA00022840"/>
    </source>
</evidence>
<keyword evidence="3 5" id="KW-0067">ATP-binding</keyword>
<evidence type="ECO:0000313" key="5">
    <source>
        <dbReference type="EMBL" id="MDA3731529.1"/>
    </source>
</evidence>
<keyword evidence="2" id="KW-0547">Nucleotide-binding</keyword>
<dbReference type="Pfam" id="PF00005">
    <property type="entry name" value="ABC_tran"/>
    <property type="match status" value="1"/>
</dbReference>
<dbReference type="GO" id="GO:0005524">
    <property type="term" value="F:ATP binding"/>
    <property type="evidence" value="ECO:0007669"/>
    <property type="project" value="UniProtKB-KW"/>
</dbReference>
<feature type="domain" description="ABC transporter" evidence="4">
    <location>
        <begin position="1"/>
        <end position="233"/>
    </location>
</feature>
<dbReference type="PROSITE" id="PS00211">
    <property type="entry name" value="ABC_TRANSPORTER_1"/>
    <property type="match status" value="1"/>
</dbReference>
<proteinExistence type="predicted"/>
<organism evidence="5 6">
    <name type="scientific">Holtiella tumoricola</name>
    <dbReference type="NCBI Taxonomy" id="3018743"/>
    <lineage>
        <taxon>Bacteria</taxon>
        <taxon>Bacillati</taxon>
        <taxon>Bacillota</taxon>
        <taxon>Clostridia</taxon>
        <taxon>Lachnospirales</taxon>
        <taxon>Cellulosilyticaceae</taxon>
        <taxon>Holtiella</taxon>
    </lineage>
</organism>
<evidence type="ECO:0000313" key="6">
    <source>
        <dbReference type="Proteomes" id="UP001169242"/>
    </source>
</evidence>
<dbReference type="Gene3D" id="3.40.50.300">
    <property type="entry name" value="P-loop containing nucleotide triphosphate hydrolases"/>
    <property type="match status" value="1"/>
</dbReference>
<gene>
    <name evidence="5" type="ORF">PBV87_08570</name>
</gene>
<dbReference type="Proteomes" id="UP001169242">
    <property type="component" value="Unassembled WGS sequence"/>
</dbReference>
<dbReference type="GO" id="GO:0016887">
    <property type="term" value="F:ATP hydrolysis activity"/>
    <property type="evidence" value="ECO:0007669"/>
    <property type="project" value="InterPro"/>
</dbReference>
<sequence length="345" mass="39155">MMSLKMHVEKKLEMFSLKVDLEIEDGITGILGYSGSGKTMTLKMIAGIVTPDRGTIILNDKVLFDSNRKINLKPRERNIGLMFQSYALFNHMSVYDNIAIGMKGPKEGKKEKINELLKMLELETLGHKKPNKLSGGQKQRVALARILAQEPDLLMLDEPFSALDSHLQWTIAEDFKRALEMFKGSVLYISHNRQEIYKYCDQIAIMSDGCIVEYDNKEDIFDKCHSVAGARLTGCRNVAPLYKVSDSHAIVESWDLELNKNVEEAKWAGIRQSDLKLVSTDNEEGLLAQVGEQVIMPEQIEVILHLKDSKLIYTCSKREYQEVESIIKSGKVKVLIDQTKLLFLQ</sequence>
<dbReference type="InterPro" id="IPR017871">
    <property type="entry name" value="ABC_transporter-like_CS"/>
</dbReference>
<protein>
    <submittedName>
        <fullName evidence="5">ATP-binding cassette domain-containing protein</fullName>
    </submittedName>
</protein>
<reference evidence="5" key="1">
    <citation type="journal article" date="2023" name="Int. J. Syst. Evol. Microbiol.">
        <title>&lt;i&gt;Holtiella tumoricola&lt;/i&gt; gen. nov. sp. nov., isolated from a human clinical sample.</title>
        <authorList>
            <person name="Allen-Vercoe E."/>
            <person name="Daigneault M.C."/>
            <person name="Vancuren S.J."/>
            <person name="Cochrane K."/>
            <person name="O'Neal L.L."/>
            <person name="Sankaranarayanan K."/>
            <person name="Lawson P.A."/>
        </authorList>
    </citation>
    <scope>NUCLEOTIDE SEQUENCE</scope>
    <source>
        <strain evidence="5">CC70A</strain>
    </source>
</reference>
<dbReference type="InterPro" id="IPR003593">
    <property type="entry name" value="AAA+_ATPase"/>
</dbReference>